<keyword evidence="6" id="KW-0677">Repeat</keyword>
<dbReference type="Proteomes" id="UP000471633">
    <property type="component" value="Unassembled WGS sequence"/>
</dbReference>
<dbReference type="GO" id="GO:0098609">
    <property type="term" value="P:cell-cell adhesion"/>
    <property type="evidence" value="ECO:0007669"/>
    <property type="project" value="TreeGrafter"/>
</dbReference>
<dbReference type="CDD" id="cd00136">
    <property type="entry name" value="PDZ_canonical"/>
    <property type="match status" value="1"/>
</dbReference>
<dbReference type="Pfam" id="PF09058">
    <property type="entry name" value="L27_1"/>
    <property type="match status" value="1"/>
</dbReference>
<dbReference type="GO" id="GO:0030054">
    <property type="term" value="C:cell junction"/>
    <property type="evidence" value="ECO:0007669"/>
    <property type="project" value="TreeGrafter"/>
</dbReference>
<dbReference type="InterPro" id="IPR004172">
    <property type="entry name" value="L27_dom"/>
</dbReference>
<feature type="compositionally biased region" description="Polar residues" evidence="8">
    <location>
        <begin position="891"/>
        <end position="903"/>
    </location>
</feature>
<accession>A0A094ZMJ4</accession>
<feature type="compositionally biased region" description="Acidic residues" evidence="8">
    <location>
        <begin position="1466"/>
        <end position="1480"/>
    </location>
</feature>
<dbReference type="SUPFAM" id="SSF50044">
    <property type="entry name" value="SH3-domain"/>
    <property type="match status" value="1"/>
</dbReference>
<feature type="domain" description="PDZ" evidence="10">
    <location>
        <begin position="972"/>
        <end position="1049"/>
    </location>
</feature>
<dbReference type="GO" id="GO:0016323">
    <property type="term" value="C:basolateral plasma membrane"/>
    <property type="evidence" value="ECO:0007669"/>
    <property type="project" value="TreeGrafter"/>
</dbReference>
<dbReference type="CTD" id="24591075"/>
<dbReference type="STRING" id="6185.A0A094ZMJ4"/>
<dbReference type="SUPFAM" id="SSF50156">
    <property type="entry name" value="PDZ domain-like"/>
    <property type="match status" value="3"/>
</dbReference>
<dbReference type="InterPro" id="IPR008144">
    <property type="entry name" value="Guanylate_kin-like_dom"/>
</dbReference>
<reference evidence="12" key="2">
    <citation type="journal article" date="2019" name="Gigascience">
        <title>High-quality Schistosoma haematobium genome achieved by single-molecule and long-range sequencing.</title>
        <authorList>
            <person name="Stroehlein A.J."/>
            <person name="Korhonen P.K."/>
            <person name="Chong T.M."/>
            <person name="Lim Y.L."/>
            <person name="Chan K.G."/>
            <person name="Webster B."/>
            <person name="Rollinson D."/>
            <person name="Brindley P.J."/>
            <person name="Gasser R.B."/>
            <person name="Young N.D."/>
        </authorList>
    </citation>
    <scope>NUCLEOTIDE SEQUENCE</scope>
</reference>
<feature type="compositionally biased region" description="Basic and acidic residues" evidence="8">
    <location>
        <begin position="1481"/>
        <end position="1493"/>
    </location>
</feature>
<feature type="compositionally biased region" description="Polar residues" evidence="8">
    <location>
        <begin position="1294"/>
        <end position="1305"/>
    </location>
</feature>
<feature type="compositionally biased region" description="Basic and acidic residues" evidence="8">
    <location>
        <begin position="875"/>
        <end position="889"/>
    </location>
</feature>
<feature type="compositionally biased region" description="Polar residues" evidence="8">
    <location>
        <begin position="860"/>
        <end position="873"/>
    </location>
</feature>
<evidence type="ECO:0000256" key="3">
    <source>
        <dbReference type="ARBA" id="ARBA00007014"/>
    </source>
</evidence>
<dbReference type="GO" id="GO:0019901">
    <property type="term" value="F:protein kinase binding"/>
    <property type="evidence" value="ECO:0007669"/>
    <property type="project" value="TreeGrafter"/>
</dbReference>
<keyword evidence="5" id="KW-1003">Cell membrane</keyword>
<feature type="compositionally biased region" description="Polar residues" evidence="8">
    <location>
        <begin position="585"/>
        <end position="615"/>
    </location>
</feature>
<dbReference type="GO" id="GO:0045197">
    <property type="term" value="P:establishment or maintenance of epithelial cell apical/basal polarity"/>
    <property type="evidence" value="ECO:0007669"/>
    <property type="project" value="TreeGrafter"/>
</dbReference>
<feature type="compositionally biased region" description="Low complexity" evidence="8">
    <location>
        <begin position="782"/>
        <end position="815"/>
    </location>
</feature>
<dbReference type="InterPro" id="IPR036028">
    <property type="entry name" value="SH3-like_dom_sf"/>
</dbReference>
<dbReference type="PANTHER" id="PTHR23119:SF51">
    <property type="entry name" value="DISKS LARGE 1 TUMOR SUPPRESSOR PROTEIN"/>
    <property type="match status" value="1"/>
</dbReference>
<evidence type="ECO:0000259" key="10">
    <source>
        <dbReference type="PROSITE" id="PS50106"/>
    </source>
</evidence>
<feature type="compositionally biased region" description="Basic and acidic residues" evidence="8">
    <location>
        <begin position="841"/>
        <end position="853"/>
    </location>
</feature>
<dbReference type="PROSITE" id="PS51022">
    <property type="entry name" value="L27"/>
    <property type="match status" value="1"/>
</dbReference>
<feature type="region of interest" description="Disordered" evidence="8">
    <location>
        <begin position="1084"/>
        <end position="1158"/>
    </location>
</feature>
<feature type="domain" description="PDZ" evidence="10">
    <location>
        <begin position="631"/>
        <end position="719"/>
    </location>
</feature>
<feature type="domain" description="Guanylate kinase-like" evidence="9">
    <location>
        <begin position="1342"/>
        <end position="1549"/>
    </location>
</feature>
<protein>
    <submittedName>
        <fullName evidence="13">Disks large 1 tumor suppressor protein</fullName>
    </submittedName>
</protein>
<feature type="region of interest" description="Disordered" evidence="8">
    <location>
        <begin position="581"/>
        <end position="626"/>
    </location>
</feature>
<dbReference type="EMBL" id="AMPZ03000001">
    <property type="protein sequence ID" value="KAH9596032.1"/>
    <property type="molecule type" value="Genomic_DNA"/>
</dbReference>
<evidence type="ECO:0000256" key="7">
    <source>
        <dbReference type="ARBA" id="ARBA00023136"/>
    </source>
</evidence>
<dbReference type="InterPro" id="IPR008145">
    <property type="entry name" value="GK/Ca_channel_bsu"/>
</dbReference>
<dbReference type="Pfam" id="PF00625">
    <property type="entry name" value="Guanylate_kin"/>
    <property type="match status" value="1"/>
</dbReference>
<dbReference type="InterPro" id="IPR036892">
    <property type="entry name" value="L27_dom_sf"/>
</dbReference>
<proteinExistence type="inferred from homology"/>
<evidence type="ECO:0000259" key="9">
    <source>
        <dbReference type="PROSITE" id="PS50052"/>
    </source>
</evidence>
<dbReference type="GO" id="GO:0097120">
    <property type="term" value="P:receptor localization to synapse"/>
    <property type="evidence" value="ECO:0007669"/>
    <property type="project" value="TreeGrafter"/>
</dbReference>
<dbReference type="Pfam" id="PF00595">
    <property type="entry name" value="PDZ"/>
    <property type="match status" value="3"/>
</dbReference>
<keyword evidence="7" id="KW-0472">Membrane</keyword>
<feature type="domain" description="PDZ" evidence="10">
    <location>
        <begin position="289"/>
        <end position="378"/>
    </location>
</feature>
<reference evidence="12" key="4">
    <citation type="journal article" date="2022" name="PLoS Pathog.">
        <title>Chromosome-level genome of Schistosoma haematobium underpins genome-wide explorations of molecular variation.</title>
        <authorList>
            <person name="Stroehlein A.J."/>
            <person name="Korhonen P.K."/>
            <person name="Lee V.V."/>
            <person name="Ralph S.A."/>
            <person name="Mentink-Kane M."/>
            <person name="You H."/>
            <person name="McManus D.P."/>
            <person name="Tchuente L.T."/>
            <person name="Stothard J.R."/>
            <person name="Kaur P."/>
            <person name="Dudchenko O."/>
            <person name="Aiden E.L."/>
            <person name="Yang B."/>
            <person name="Yang H."/>
            <person name="Emery A.M."/>
            <person name="Webster B.L."/>
            <person name="Brindley P.J."/>
            <person name="Rollinson D."/>
            <person name="Chang B.C.H."/>
            <person name="Gasser R.B."/>
            <person name="Young N.D."/>
        </authorList>
    </citation>
    <scope>NUCLEOTIDE SEQUENCE</scope>
</reference>
<dbReference type="GeneID" id="24591075"/>
<dbReference type="InterPro" id="IPR015143">
    <property type="entry name" value="L27_1"/>
</dbReference>
<dbReference type="SMART" id="SM00228">
    <property type="entry name" value="PDZ"/>
    <property type="match status" value="3"/>
</dbReference>
<dbReference type="SMART" id="SM00072">
    <property type="entry name" value="GuKc"/>
    <property type="match status" value="1"/>
</dbReference>
<dbReference type="InterPro" id="IPR001478">
    <property type="entry name" value="PDZ"/>
</dbReference>
<feature type="region of interest" description="Disordered" evidence="8">
    <location>
        <begin position="472"/>
        <end position="498"/>
    </location>
</feature>
<evidence type="ECO:0000256" key="4">
    <source>
        <dbReference type="ARBA" id="ARBA00022443"/>
    </source>
</evidence>
<dbReference type="InterPro" id="IPR020590">
    <property type="entry name" value="Guanylate_kinase_CS"/>
</dbReference>
<evidence type="ECO:0000313" key="13">
    <source>
        <dbReference type="EMBL" id="KGB35242.1"/>
    </source>
</evidence>
<evidence type="ECO:0000313" key="12">
    <source>
        <dbReference type="EMBL" id="KAH9596032.1"/>
    </source>
</evidence>
<dbReference type="KEGG" id="shx:MS3_00001857"/>
<dbReference type="SUPFAM" id="SSF101288">
    <property type="entry name" value="L27 domain"/>
    <property type="match status" value="1"/>
</dbReference>
<evidence type="ECO:0000256" key="6">
    <source>
        <dbReference type="ARBA" id="ARBA00022737"/>
    </source>
</evidence>
<feature type="domain" description="L27" evidence="11">
    <location>
        <begin position="6"/>
        <end position="66"/>
    </location>
</feature>
<dbReference type="SUPFAM" id="SSF52540">
    <property type="entry name" value="P-loop containing nucleoside triphosphate hydrolases"/>
    <property type="match status" value="1"/>
</dbReference>
<name>A0A094ZMJ4_SCHHA</name>
<reference evidence="12" key="3">
    <citation type="submission" date="2021-06" db="EMBL/GenBank/DDBJ databases">
        <title>Chromosome-level genome assembly for S. haematobium.</title>
        <authorList>
            <person name="Stroehlein A.J."/>
        </authorList>
    </citation>
    <scope>NUCLEOTIDE SEQUENCE</scope>
</reference>
<dbReference type="EMBL" id="KL250668">
    <property type="protein sequence ID" value="KGB35242.1"/>
    <property type="molecule type" value="Genomic_DNA"/>
</dbReference>
<feature type="region of interest" description="Disordered" evidence="8">
    <location>
        <begin position="1466"/>
        <end position="1496"/>
    </location>
</feature>
<dbReference type="GO" id="GO:0043113">
    <property type="term" value="P:receptor clustering"/>
    <property type="evidence" value="ECO:0007669"/>
    <property type="project" value="TreeGrafter"/>
</dbReference>
<comment type="subcellular location">
    <subcellularLocation>
        <location evidence="2">Cell membrane</location>
    </subcellularLocation>
    <subcellularLocation>
        <location evidence="1">Membrane</location>
        <topology evidence="1">Peripheral membrane protein</topology>
    </subcellularLocation>
</comment>
<evidence type="ECO:0000256" key="2">
    <source>
        <dbReference type="ARBA" id="ARBA00004236"/>
    </source>
</evidence>
<dbReference type="Gene3D" id="2.30.42.10">
    <property type="match status" value="3"/>
</dbReference>
<evidence type="ECO:0000259" key="11">
    <source>
        <dbReference type="PROSITE" id="PS51022"/>
    </source>
</evidence>
<dbReference type="PROSITE" id="PS50052">
    <property type="entry name" value="GUANYLATE_KINASE_2"/>
    <property type="match status" value="1"/>
</dbReference>
<evidence type="ECO:0000313" key="14">
    <source>
        <dbReference type="Proteomes" id="UP000471633"/>
    </source>
</evidence>
<keyword evidence="4" id="KW-0728">SH3 domain</keyword>
<feature type="compositionally biased region" description="Basic and acidic residues" evidence="8">
    <location>
        <begin position="817"/>
        <end position="832"/>
    </location>
</feature>
<dbReference type="InterPro" id="IPR027417">
    <property type="entry name" value="P-loop_NTPase"/>
</dbReference>
<evidence type="ECO:0000256" key="8">
    <source>
        <dbReference type="SAM" id="MobiDB-lite"/>
    </source>
</evidence>
<feature type="region of interest" description="Disordered" evidence="8">
    <location>
        <begin position="953"/>
        <end position="976"/>
    </location>
</feature>
<dbReference type="RefSeq" id="XP_012795007.1">
    <property type="nucleotide sequence ID" value="XM_012939553.3"/>
</dbReference>
<feature type="compositionally biased region" description="Basic residues" evidence="8">
    <location>
        <begin position="1308"/>
        <end position="1327"/>
    </location>
</feature>
<dbReference type="InterPro" id="IPR050614">
    <property type="entry name" value="Synaptic_Scaffolding_LAP-MAGUK"/>
</dbReference>
<dbReference type="PROSITE" id="PS50106">
    <property type="entry name" value="PDZ"/>
    <property type="match status" value="3"/>
</dbReference>
<evidence type="ECO:0000256" key="5">
    <source>
        <dbReference type="ARBA" id="ARBA00022475"/>
    </source>
</evidence>
<dbReference type="PROSITE" id="PS00856">
    <property type="entry name" value="GUANYLATE_KINASE_1"/>
    <property type="match status" value="1"/>
</dbReference>
<dbReference type="Gene3D" id="1.10.287.470">
    <property type="entry name" value="Helix hairpin bin"/>
    <property type="match status" value="1"/>
</dbReference>
<reference evidence="13" key="1">
    <citation type="journal article" date="2012" name="Nat. Genet.">
        <title>Whole-genome sequence of Schistosoma haematobium.</title>
        <authorList>
            <person name="Young N.D."/>
            <person name="Jex A.R."/>
            <person name="Li B."/>
            <person name="Liu S."/>
            <person name="Yang L."/>
            <person name="Xiong Z."/>
            <person name="Li Y."/>
            <person name="Cantacessi C."/>
            <person name="Hall R.S."/>
            <person name="Xu X."/>
            <person name="Chen F."/>
            <person name="Wu X."/>
            <person name="Zerlotini A."/>
            <person name="Oliveira G."/>
            <person name="Hofmann A."/>
            <person name="Zhang G."/>
            <person name="Fang X."/>
            <person name="Kang Y."/>
            <person name="Campbell B.E."/>
            <person name="Loukas A."/>
            <person name="Ranganathan S."/>
            <person name="Rollinson D."/>
            <person name="Rinaldi G."/>
            <person name="Brindley P.J."/>
            <person name="Yang H."/>
            <person name="Wang J."/>
            <person name="Wang J."/>
            <person name="Gasser R.B."/>
        </authorList>
    </citation>
    <scope>NUCLEOTIDE SEQUENCE [LARGE SCALE GENOMIC DNA]</scope>
</reference>
<feature type="region of interest" description="Disordered" evidence="8">
    <location>
        <begin position="782"/>
        <end position="904"/>
    </location>
</feature>
<evidence type="ECO:0000256" key="1">
    <source>
        <dbReference type="ARBA" id="ARBA00004170"/>
    </source>
</evidence>
<dbReference type="Gene3D" id="2.30.30.40">
    <property type="entry name" value="SH3 Domains"/>
    <property type="match status" value="1"/>
</dbReference>
<feature type="compositionally biased region" description="Polar residues" evidence="8">
    <location>
        <begin position="477"/>
        <end position="498"/>
    </location>
</feature>
<dbReference type="InterPro" id="IPR036034">
    <property type="entry name" value="PDZ_sf"/>
</dbReference>
<comment type="similarity">
    <text evidence="3">Belongs to the MAGUK family.</text>
</comment>
<feature type="compositionally biased region" description="Basic and acidic residues" evidence="8">
    <location>
        <begin position="1089"/>
        <end position="1125"/>
    </location>
</feature>
<dbReference type="PANTHER" id="PTHR23119">
    <property type="entry name" value="DISCS LARGE"/>
    <property type="match status" value="1"/>
</dbReference>
<sequence length="1565" mass="174159">MVVCKNKRDAHLALNQITNYRNRLDNEKDGLLVQALNRLMNVFQSRLFLGLLDIQEFYEAVLLDPQKTKEEKTSAALEIASRWENISSPSLVASTTDLRIPHSLLKKTDCFDRARSMYHINLDNSQKSYSLQPTQISPYHDLHVVNLDKSWKHMEADLKYEYQSSNSLHNVNQSPSLENTSDNRLKRNADTEFITENPLFVDDQSNKKLYDIKLSPDIPVAKPRQKRLKRPKSTLTHEFDARLSRKLDESTCSNDLLSIHDDIPPNSLENNEFIDRQWALLSRLPVTMEVIIEKSSKGFGFSIAGGHDNTLGPDDNDTDIYVTRVNPGGPADHESGLQFGDRILSVNGISLIGATHNEAVKALQLAGSKLKLIVERKAELAISEQYSLMSCSSSYSHPKPLVNPTKQIMKTSPTTVQPSNHQPSLSNQSLNAHNIESLASASTGSGGGVKSIECGASVTTTSLISGSLFDHRDSKHTLNSTTTNSANKLPHKSTSVHVSPSMTEVIVEPKHQRSSNVNKPPNDFNNATIQCNQKGSQSSIRQTSTGSRLSRRGVACAGFPAFSWCSGLQRVTAGCASLGRGHHSLQGSSKNSSQQKLTGNTKSQRSVQSSEFTNLGTRPTPPPKPGPLIVEVFLTRGTKSGLGFSITGGVGNETINGDSGIFVTKLTPGGVAETDGRIRIGDRIVQVNDIPLIDVTHEQAVRVLKQAGDQVRLVLVKHVNNYSSDQTSSTEIKTESSALNDQDVIICNNNDISGKNSYDDNNVGPTCYAKSCSSSVSLSPLRRSASFSPSTSSHTSPLSEPSVHSSYHAESSSGHPVESDVSKQKEQNRYEKSPSVLSQSKQDRNLSHNDQNHTHRRRQSGTTKNVHSSSTIPNERYRSSPDLSNEKCHKSQPNETVTTTNNPYFGATGQELLENRMVGIIDYAAAASVSNLLNEWPNARLVTLYRSGRKRITSMNRNQTDNSDTNQRGYSSNSGRNLGLNIVGGDGSEATFISHIQPDKPAGLSKRILVGDRLLTVNGIDVSKYGHEKAAAALRDARDRVDLLLVYSPEEYASFEQHFSRQLKAVGHKLSYKCLHSLKAKTANGTRTDSIDKESPITSCQDKKQSGMSKDKLKQKNTEHIDKKGQQSRQQKQKRQLTNEAPGEERRHEENEANELNEYPHVLLLRSQVDYDPMKENHHQAIPKKVFTLKSGDLVHVINTVDPEWWQAQRFDPETNEPTGPVGLIPSRLRLERKERTKTRHVNFMARNSRSVDTPIKSNDPYERRRKKEKQSFKTSNSTHSLVETVNQSKDFYYSKNNTMNNNFPRSSRNKNRSQSRHRRHRDHQHHPLSYIAVTPVHLSFARPVVILGYMKDRIADELLCEFPDLFGTAIPYTTRPRRSNEVEGRDYHFVISREIMVADIAAHKYLEAGEYNGNLYGTHLDSVFEVSELGLHCLLDVGGPALKRLESAGLPPIAILVLPETIPTDESDINDDVDDGNDNDDGRSPRSNEQTKQKKLKLKKCSSVESAAFKSLQSKLSRLLQNFTSFLTAIITTDDYETAYSRVKEIIFTNTGPIVWLNSPQSIP</sequence>
<gene>
    <name evidence="12" type="ORF">MS3_00001857</name>
    <name evidence="13" type="ORF">MS3_03472</name>
</gene>
<keyword evidence="14" id="KW-1185">Reference proteome</keyword>
<feature type="region of interest" description="Disordered" evidence="8">
    <location>
        <begin position="1246"/>
        <end position="1281"/>
    </location>
</feature>
<feature type="region of interest" description="Disordered" evidence="8">
    <location>
        <begin position="1294"/>
        <end position="1329"/>
    </location>
</feature>
<dbReference type="Gene3D" id="3.40.50.300">
    <property type="entry name" value="P-loop containing nucleotide triphosphate hydrolases"/>
    <property type="match status" value="1"/>
</dbReference>
<organism evidence="13">
    <name type="scientific">Schistosoma haematobium</name>
    <name type="common">Blood fluke</name>
    <dbReference type="NCBI Taxonomy" id="6185"/>
    <lineage>
        <taxon>Eukaryota</taxon>
        <taxon>Metazoa</taxon>
        <taxon>Spiralia</taxon>
        <taxon>Lophotrochozoa</taxon>
        <taxon>Platyhelminthes</taxon>
        <taxon>Trematoda</taxon>
        <taxon>Digenea</taxon>
        <taxon>Strigeidida</taxon>
        <taxon>Schistosomatoidea</taxon>
        <taxon>Schistosomatidae</taxon>
        <taxon>Schistosoma</taxon>
    </lineage>
</organism>
<dbReference type="CDD" id="cd06724">
    <property type="entry name" value="PDZ2_Dlg1-2-4-like"/>
    <property type="match status" value="1"/>
</dbReference>